<feature type="chain" id="PRO_5041937160" evidence="1">
    <location>
        <begin position="17"/>
        <end position="120"/>
    </location>
</feature>
<protein>
    <submittedName>
        <fullName evidence="2">Uncharacterized protein</fullName>
    </submittedName>
</protein>
<evidence type="ECO:0000313" key="3">
    <source>
        <dbReference type="Proteomes" id="UP001237642"/>
    </source>
</evidence>
<sequence>MCSSFLLLIKTSLLRLLVTNRSKLLRFFNDFHFDKEDEDFKSDKAQVVREIETLEPTTPSASPQRYAAVFSSQYQYHAQPTPSYPIRVSVLVSIFHNLMPVFWQSKVSSQVFEILCRLTR</sequence>
<dbReference type="AlphaFoldDB" id="A0AAD8LZ68"/>
<dbReference type="InterPro" id="IPR011989">
    <property type="entry name" value="ARM-like"/>
</dbReference>
<accession>A0AAD8LZ68</accession>
<dbReference type="Proteomes" id="UP001237642">
    <property type="component" value="Unassembled WGS sequence"/>
</dbReference>
<keyword evidence="1" id="KW-0732">Signal</keyword>
<evidence type="ECO:0000313" key="2">
    <source>
        <dbReference type="EMBL" id="KAK1353689.1"/>
    </source>
</evidence>
<feature type="signal peptide" evidence="1">
    <location>
        <begin position="1"/>
        <end position="16"/>
    </location>
</feature>
<evidence type="ECO:0000256" key="1">
    <source>
        <dbReference type="SAM" id="SignalP"/>
    </source>
</evidence>
<dbReference type="Pfam" id="PF08569">
    <property type="entry name" value="Mo25"/>
    <property type="match status" value="1"/>
</dbReference>
<reference evidence="2" key="1">
    <citation type="submission" date="2023-02" db="EMBL/GenBank/DDBJ databases">
        <title>Genome of toxic invasive species Heracleum sosnowskyi carries increased number of genes despite the absence of recent whole-genome duplications.</title>
        <authorList>
            <person name="Schelkunov M."/>
            <person name="Shtratnikova V."/>
            <person name="Makarenko M."/>
            <person name="Klepikova A."/>
            <person name="Omelchenko D."/>
            <person name="Novikova G."/>
            <person name="Obukhova E."/>
            <person name="Bogdanov V."/>
            <person name="Penin A."/>
            <person name="Logacheva M."/>
        </authorList>
    </citation>
    <scope>NUCLEOTIDE SEQUENCE</scope>
    <source>
        <strain evidence="2">Hsosn_3</strain>
        <tissue evidence="2">Leaf</tissue>
    </source>
</reference>
<comment type="caution">
    <text evidence="2">The sequence shown here is derived from an EMBL/GenBank/DDBJ whole genome shotgun (WGS) entry which is preliminary data.</text>
</comment>
<name>A0AAD8LZ68_9APIA</name>
<proteinExistence type="predicted"/>
<dbReference type="Gene3D" id="1.25.10.10">
    <property type="entry name" value="Leucine-rich Repeat Variant"/>
    <property type="match status" value="1"/>
</dbReference>
<gene>
    <name evidence="2" type="ORF">POM88_052054</name>
</gene>
<reference evidence="2" key="2">
    <citation type="submission" date="2023-05" db="EMBL/GenBank/DDBJ databases">
        <authorList>
            <person name="Schelkunov M.I."/>
        </authorList>
    </citation>
    <scope>NUCLEOTIDE SEQUENCE</scope>
    <source>
        <strain evidence="2">Hsosn_3</strain>
        <tissue evidence="2">Leaf</tissue>
    </source>
</reference>
<organism evidence="2 3">
    <name type="scientific">Heracleum sosnowskyi</name>
    <dbReference type="NCBI Taxonomy" id="360622"/>
    <lineage>
        <taxon>Eukaryota</taxon>
        <taxon>Viridiplantae</taxon>
        <taxon>Streptophyta</taxon>
        <taxon>Embryophyta</taxon>
        <taxon>Tracheophyta</taxon>
        <taxon>Spermatophyta</taxon>
        <taxon>Magnoliopsida</taxon>
        <taxon>eudicotyledons</taxon>
        <taxon>Gunneridae</taxon>
        <taxon>Pentapetalae</taxon>
        <taxon>asterids</taxon>
        <taxon>campanulids</taxon>
        <taxon>Apiales</taxon>
        <taxon>Apiaceae</taxon>
        <taxon>Apioideae</taxon>
        <taxon>apioid superclade</taxon>
        <taxon>Tordylieae</taxon>
        <taxon>Tordyliinae</taxon>
        <taxon>Heracleum</taxon>
    </lineage>
</organism>
<dbReference type="InterPro" id="IPR013878">
    <property type="entry name" value="Mo25"/>
</dbReference>
<dbReference type="EMBL" id="JAUIZM010000012">
    <property type="protein sequence ID" value="KAK1353689.1"/>
    <property type="molecule type" value="Genomic_DNA"/>
</dbReference>
<keyword evidence="3" id="KW-1185">Reference proteome</keyword>